<proteinExistence type="predicted"/>
<dbReference type="AlphaFoldDB" id="S7PY95"/>
<keyword evidence="2" id="KW-1185">Reference proteome</keyword>
<name>S7PY95_MYOBR</name>
<accession>S7PY95</accession>
<reference evidence="1 2" key="1">
    <citation type="journal article" date="2013" name="Nat. Commun.">
        <title>Genome analysis reveals insights into physiology and longevity of the Brandt's bat Myotis brandtii.</title>
        <authorList>
            <person name="Seim I."/>
            <person name="Fang X."/>
            <person name="Xiong Z."/>
            <person name="Lobanov A.V."/>
            <person name="Huang Z."/>
            <person name="Ma S."/>
            <person name="Feng Y."/>
            <person name="Turanov A.A."/>
            <person name="Zhu Y."/>
            <person name="Lenz T.L."/>
            <person name="Gerashchenko M.V."/>
            <person name="Fan D."/>
            <person name="Hee Yim S."/>
            <person name="Yao X."/>
            <person name="Jordan D."/>
            <person name="Xiong Y."/>
            <person name="Ma Y."/>
            <person name="Lyapunov A.N."/>
            <person name="Chen G."/>
            <person name="Kulakova O.I."/>
            <person name="Sun Y."/>
            <person name="Lee S.G."/>
            <person name="Bronson R.T."/>
            <person name="Moskalev A.A."/>
            <person name="Sunyaev S.R."/>
            <person name="Zhang G."/>
            <person name="Krogh A."/>
            <person name="Wang J."/>
            <person name="Gladyshev V.N."/>
        </authorList>
    </citation>
    <scope>NUCLEOTIDE SEQUENCE [LARGE SCALE GENOMIC DNA]</scope>
</reference>
<gene>
    <name evidence="1" type="ORF">D623_10024182</name>
</gene>
<sequence>MASRPSEVPGLWGRCLCHSGAFRQSGPADEGQDQLAARLSAVSGLAVALLLKSCRALRAERVEWRLERVVALGSVF</sequence>
<dbReference type="Proteomes" id="UP000052978">
    <property type="component" value="Unassembled WGS sequence"/>
</dbReference>
<evidence type="ECO:0000313" key="2">
    <source>
        <dbReference type="Proteomes" id="UP000052978"/>
    </source>
</evidence>
<evidence type="ECO:0000313" key="1">
    <source>
        <dbReference type="EMBL" id="EPQ15893.1"/>
    </source>
</evidence>
<dbReference type="EMBL" id="KE164198">
    <property type="protein sequence ID" value="EPQ15893.1"/>
    <property type="molecule type" value="Genomic_DNA"/>
</dbReference>
<organism evidence="1 2">
    <name type="scientific">Myotis brandtii</name>
    <name type="common">Brandt's bat</name>
    <dbReference type="NCBI Taxonomy" id="109478"/>
    <lineage>
        <taxon>Eukaryota</taxon>
        <taxon>Metazoa</taxon>
        <taxon>Chordata</taxon>
        <taxon>Craniata</taxon>
        <taxon>Vertebrata</taxon>
        <taxon>Euteleostomi</taxon>
        <taxon>Mammalia</taxon>
        <taxon>Eutheria</taxon>
        <taxon>Laurasiatheria</taxon>
        <taxon>Chiroptera</taxon>
        <taxon>Yangochiroptera</taxon>
        <taxon>Vespertilionidae</taxon>
        <taxon>Myotis</taxon>
    </lineage>
</organism>
<protein>
    <submittedName>
        <fullName evidence="1">Uncharacterized protein</fullName>
    </submittedName>
</protein>